<accession>A0A3N8PB18</accession>
<evidence type="ECO:0000313" key="1">
    <source>
        <dbReference type="EMBL" id="RQT08438.1"/>
    </source>
</evidence>
<name>A0A3N8PB18_9BURK</name>
<reference evidence="1 2" key="1">
    <citation type="submission" date="2018-08" db="EMBL/GenBank/DDBJ databases">
        <title>Comparative analysis of Burkholderia isolates from Puerto Rico.</title>
        <authorList>
            <person name="Hall C."/>
            <person name="Sahl J."/>
            <person name="Wagner D."/>
        </authorList>
    </citation>
    <scope>NUCLEOTIDE SEQUENCE [LARGE SCALE GENOMIC DNA]</scope>
    <source>
        <strain evidence="1 2">Bp9025</strain>
    </source>
</reference>
<comment type="caution">
    <text evidence="1">The sequence shown here is derived from an EMBL/GenBank/DDBJ whole genome shotgun (WGS) entry which is preliminary data.</text>
</comment>
<dbReference type="EMBL" id="QTQV01000024">
    <property type="protein sequence ID" value="RQT08438.1"/>
    <property type="molecule type" value="Genomic_DNA"/>
</dbReference>
<proteinExistence type="predicted"/>
<protein>
    <submittedName>
        <fullName evidence="1">Uncharacterized protein</fullName>
    </submittedName>
</protein>
<organism evidence="1 2">
    <name type="scientific">Burkholderia contaminans</name>
    <dbReference type="NCBI Taxonomy" id="488447"/>
    <lineage>
        <taxon>Bacteria</taxon>
        <taxon>Pseudomonadati</taxon>
        <taxon>Pseudomonadota</taxon>
        <taxon>Betaproteobacteria</taxon>
        <taxon>Burkholderiales</taxon>
        <taxon>Burkholderiaceae</taxon>
        <taxon>Burkholderia</taxon>
        <taxon>Burkholderia cepacia complex</taxon>
    </lineage>
</organism>
<gene>
    <name evidence="1" type="ORF">DF051_30915</name>
</gene>
<dbReference type="AlphaFoldDB" id="A0A3N8PB18"/>
<dbReference type="Proteomes" id="UP000277921">
    <property type="component" value="Unassembled WGS sequence"/>
</dbReference>
<sequence>MSALKGCHDLASKTNDHFPILTFAFPVIVVDAPLFECSRQDDGEITINRVEVSEFLFSAHIPDRLDACIRVVSREQLNSFAREMKELADVLRMEFKKEETDAFKRL</sequence>
<evidence type="ECO:0000313" key="2">
    <source>
        <dbReference type="Proteomes" id="UP000277921"/>
    </source>
</evidence>